<dbReference type="Pfam" id="PF13405">
    <property type="entry name" value="EF-hand_6"/>
    <property type="match status" value="1"/>
</dbReference>
<dbReference type="GO" id="GO:0016460">
    <property type="term" value="C:myosin II complex"/>
    <property type="evidence" value="ECO:0007669"/>
    <property type="project" value="EnsemblFungi"/>
</dbReference>
<dbReference type="SUPFAM" id="SSF47473">
    <property type="entry name" value="EF-hand"/>
    <property type="match status" value="1"/>
</dbReference>
<keyword evidence="1" id="KW-0677">Repeat</keyword>
<dbReference type="Proteomes" id="UP000256601">
    <property type="component" value="Unassembled WGS sequence"/>
</dbReference>
<dbReference type="SMART" id="SM00054">
    <property type="entry name" value="EFh"/>
    <property type="match status" value="2"/>
</dbReference>
<evidence type="ECO:0000313" key="6">
    <source>
        <dbReference type="Proteomes" id="UP000182444"/>
    </source>
</evidence>
<proteinExistence type="predicted"/>
<dbReference type="PANTHER" id="PTHR23048:SF0">
    <property type="entry name" value="CALMODULIN LIKE 3"/>
    <property type="match status" value="1"/>
</dbReference>
<dbReference type="OMA" id="HDQASTN"/>
<dbReference type="EMBL" id="CP017557">
    <property type="protein sequence ID" value="AOW04894.1"/>
    <property type="molecule type" value="Genomic_DNA"/>
</dbReference>
<dbReference type="Gene3D" id="1.10.238.10">
    <property type="entry name" value="EF-hand"/>
    <property type="match status" value="2"/>
</dbReference>
<dbReference type="Pfam" id="PF13499">
    <property type="entry name" value="EF-hand_7"/>
    <property type="match status" value="1"/>
</dbReference>
<dbReference type="GO" id="GO:0005509">
    <property type="term" value="F:calcium ion binding"/>
    <property type="evidence" value="ECO:0007669"/>
    <property type="project" value="InterPro"/>
</dbReference>
<protein>
    <recommendedName>
        <fullName evidence="3">EF-hand domain-containing protein</fullName>
    </recommendedName>
</protein>
<dbReference type="VEuPathDB" id="FungiDB:YALI0_E03388g"/>
<reference evidence="4 6" key="1">
    <citation type="journal article" date="2016" name="PLoS ONE">
        <title>Sequence Assembly of Yarrowia lipolytica Strain W29/CLIB89 Shows Transposable Element Diversity.</title>
        <authorList>
            <person name="Magnan C."/>
            <person name="Yu J."/>
            <person name="Chang I."/>
            <person name="Jahn E."/>
            <person name="Kanomata Y."/>
            <person name="Wu J."/>
            <person name="Zeller M."/>
            <person name="Oakes M."/>
            <person name="Baldi P."/>
            <person name="Sandmeyer S."/>
        </authorList>
    </citation>
    <scope>NUCLEOTIDE SEQUENCE [LARGE SCALE GENOMIC DNA]</scope>
    <source>
        <strain evidence="4">CLIB89</strain>
        <strain evidence="6">CLIB89(W29)</strain>
    </source>
</reference>
<name>A0A1D8NGZ4_YARLL</name>
<dbReference type="EMBL" id="KZ859139">
    <property type="protein sequence ID" value="RDW22885.1"/>
    <property type="molecule type" value="Genomic_DNA"/>
</dbReference>
<dbReference type="PANTHER" id="PTHR23048">
    <property type="entry name" value="MYOSIN LIGHT CHAIN 1, 3"/>
    <property type="match status" value="1"/>
</dbReference>
<evidence type="ECO:0000256" key="1">
    <source>
        <dbReference type="ARBA" id="ARBA00022737"/>
    </source>
</evidence>
<dbReference type="InterPro" id="IPR011992">
    <property type="entry name" value="EF-hand-dom_pair"/>
</dbReference>
<dbReference type="InterPro" id="IPR050230">
    <property type="entry name" value="CALM/Myosin/TropC-like"/>
</dbReference>
<evidence type="ECO:0000313" key="5">
    <source>
        <dbReference type="EMBL" id="RDW22885.1"/>
    </source>
</evidence>
<accession>A0A1D8NGZ4</accession>
<dbReference type="AlphaFoldDB" id="A0A1D8NGZ4"/>
<evidence type="ECO:0000259" key="3">
    <source>
        <dbReference type="PROSITE" id="PS50222"/>
    </source>
</evidence>
<dbReference type="KEGG" id="yli:2912148"/>
<dbReference type="InterPro" id="IPR002048">
    <property type="entry name" value="EF_hand_dom"/>
</dbReference>
<dbReference type="PROSITE" id="PS00018">
    <property type="entry name" value="EF_HAND_1"/>
    <property type="match status" value="1"/>
</dbReference>
<dbReference type="GeneID" id="2912148"/>
<sequence>MAPLTKSQNSKSFKDAFSLFDKKGTGKIPAEALGDLLRAVGQNPTLAEIDDLKQTIPAEFDYETFSKIVNRPSGFKSLGEPEDYIRGFQVFDKDSTGFVGVGEMRYILTSLGEKMSDSEVDELLKGVNVTRDGNVNYVDFVKSILAQ</sequence>
<dbReference type="GO" id="GO:0110085">
    <property type="term" value="C:mitotic actomyosin contractile ring"/>
    <property type="evidence" value="ECO:0007669"/>
    <property type="project" value="EnsemblFungi"/>
</dbReference>
<organism evidence="4 6">
    <name type="scientific">Yarrowia lipolytica</name>
    <name type="common">Candida lipolytica</name>
    <dbReference type="NCBI Taxonomy" id="4952"/>
    <lineage>
        <taxon>Eukaryota</taxon>
        <taxon>Fungi</taxon>
        <taxon>Dikarya</taxon>
        <taxon>Ascomycota</taxon>
        <taxon>Saccharomycotina</taxon>
        <taxon>Dipodascomycetes</taxon>
        <taxon>Dipodascales</taxon>
        <taxon>Dipodascales incertae sedis</taxon>
        <taxon>Yarrowia</taxon>
    </lineage>
</organism>
<dbReference type="GO" id="GO:1903475">
    <property type="term" value="P:mitotic actomyosin contractile ring assembly"/>
    <property type="evidence" value="ECO:0007669"/>
    <property type="project" value="EnsemblFungi"/>
</dbReference>
<evidence type="ECO:0000313" key="4">
    <source>
        <dbReference type="EMBL" id="AOW04894.1"/>
    </source>
</evidence>
<dbReference type="VEuPathDB" id="FungiDB:YALI1_E04033g"/>
<evidence type="ECO:0000313" key="7">
    <source>
        <dbReference type="Proteomes" id="UP000256601"/>
    </source>
</evidence>
<dbReference type="InterPro" id="IPR018247">
    <property type="entry name" value="EF_Hand_1_Ca_BS"/>
</dbReference>
<feature type="domain" description="EF-hand" evidence="3">
    <location>
        <begin position="8"/>
        <end position="43"/>
    </location>
</feature>
<dbReference type="GO" id="GO:0071341">
    <property type="term" value="C:medial cortical node"/>
    <property type="evidence" value="ECO:0007669"/>
    <property type="project" value="EnsemblFungi"/>
</dbReference>
<dbReference type="FunFam" id="1.10.238.10:FF:000001">
    <property type="entry name" value="Calmodulin 1"/>
    <property type="match status" value="1"/>
</dbReference>
<evidence type="ECO:0000256" key="2">
    <source>
        <dbReference type="ARBA" id="ARBA00022837"/>
    </source>
</evidence>
<keyword evidence="2" id="KW-0106">Calcium</keyword>
<gene>
    <name evidence="5" type="ORF">B0I71DRAFT_136866</name>
    <name evidence="4" type="ORF">YALI1_E04033g</name>
</gene>
<dbReference type="PROSITE" id="PS50222">
    <property type="entry name" value="EF_HAND_2"/>
    <property type="match status" value="2"/>
</dbReference>
<dbReference type="Proteomes" id="UP000182444">
    <property type="component" value="Chromosome 1E"/>
</dbReference>
<dbReference type="eggNOG" id="KOG0027">
    <property type="taxonomic scope" value="Eukaryota"/>
</dbReference>
<reference evidence="5 7" key="2">
    <citation type="submission" date="2018-07" db="EMBL/GenBank/DDBJ databases">
        <title>Draft Genome Assemblies for Five Robust Yarrowia lipolytica Strains Exhibiting High Lipid Production and Pentose Sugar Utilization and Sugar Alcohol Secretion from Undetoxified Lignocellulosic Biomass Hydrolysates.</title>
        <authorList>
            <consortium name="DOE Joint Genome Institute"/>
            <person name="Walker C."/>
            <person name="Ryu S."/>
            <person name="Na H."/>
            <person name="Zane M."/>
            <person name="LaButti K."/>
            <person name="Lipzen A."/>
            <person name="Haridas S."/>
            <person name="Barry K."/>
            <person name="Grigoriev I.V."/>
            <person name="Quarterman J."/>
            <person name="Slininger P."/>
            <person name="Dien B."/>
            <person name="Trinh C.T."/>
        </authorList>
    </citation>
    <scope>NUCLEOTIDE SEQUENCE [LARGE SCALE GENOMIC DNA]</scope>
    <source>
        <strain evidence="5 7">YB392</strain>
    </source>
</reference>
<dbReference type="CDD" id="cd00051">
    <property type="entry name" value="EFh"/>
    <property type="match status" value="1"/>
</dbReference>
<feature type="domain" description="EF-hand" evidence="3">
    <location>
        <begin position="79"/>
        <end position="114"/>
    </location>
</feature>